<sequence length="229" mass="25752">MNQLQSNGLARTPSTNATATADGRWRPSSIAAAPNWSEYNKIKFAGSDTSGQPTTLADYNDLNNYNKGNQTETSRINDAIAYNMANKQLENAENDLINAKLDPSKIDPNTGNTLGFQEKIKAILNQGNRKFEEAQHPNVGSKISEVVARNQAALDPSMKWMHQDPLAENMGYAWNPEAMKQAGLTDDDIADYQSIRDMHPQMIEDLYRRGFLKAPYREYLQNIYPNYDD</sequence>
<feature type="region of interest" description="Disordered" evidence="1">
    <location>
        <begin position="1"/>
        <end position="29"/>
    </location>
</feature>
<dbReference type="Proteomes" id="UP000029628">
    <property type="component" value="Unassembled WGS sequence"/>
</dbReference>
<evidence type="ECO:0000313" key="3">
    <source>
        <dbReference type="Proteomes" id="UP000029628"/>
    </source>
</evidence>
<reference evidence="2 3" key="1">
    <citation type="submission" date="2014-07" db="EMBL/GenBank/DDBJ databases">
        <authorList>
            <person name="McCorrison J."/>
            <person name="Sanka R."/>
            <person name="Torralba M."/>
            <person name="Gillis M."/>
            <person name="Haft D.H."/>
            <person name="Methe B."/>
            <person name="Sutton G."/>
            <person name="Nelson K.E."/>
        </authorList>
    </citation>
    <scope>NUCLEOTIDE SEQUENCE [LARGE SCALE GENOMIC DNA]</scope>
    <source>
        <strain evidence="2 3">DNF00314</strain>
    </source>
</reference>
<proteinExistence type="predicted"/>
<feature type="compositionally biased region" description="Polar residues" evidence="1">
    <location>
        <begin position="1"/>
        <end position="19"/>
    </location>
</feature>
<gene>
    <name evidence="2" type="ORF">HMPREF0872_03840</name>
</gene>
<comment type="caution">
    <text evidence="2">The sequence shown here is derived from an EMBL/GenBank/DDBJ whole genome shotgun (WGS) entry which is preliminary data.</text>
</comment>
<dbReference type="AlphaFoldDB" id="A0A096BXS4"/>
<organism evidence="2 3">
    <name type="scientific">Veillonella montpellierensis DNF00314</name>
    <dbReference type="NCBI Taxonomy" id="1401067"/>
    <lineage>
        <taxon>Bacteria</taxon>
        <taxon>Bacillati</taxon>
        <taxon>Bacillota</taxon>
        <taxon>Negativicutes</taxon>
        <taxon>Veillonellales</taxon>
        <taxon>Veillonellaceae</taxon>
        <taxon>Veillonella</taxon>
    </lineage>
</organism>
<evidence type="ECO:0000256" key="1">
    <source>
        <dbReference type="SAM" id="MobiDB-lite"/>
    </source>
</evidence>
<evidence type="ECO:0000313" key="2">
    <source>
        <dbReference type="EMBL" id="KGF47542.1"/>
    </source>
</evidence>
<keyword evidence="3" id="KW-1185">Reference proteome</keyword>
<name>A0A096BXS4_9FIRM</name>
<dbReference type="EMBL" id="JRNT01000008">
    <property type="protein sequence ID" value="KGF47542.1"/>
    <property type="molecule type" value="Genomic_DNA"/>
</dbReference>
<feature type="compositionally biased region" description="Polar residues" evidence="1">
    <location>
        <begin position="47"/>
        <end position="63"/>
    </location>
</feature>
<protein>
    <submittedName>
        <fullName evidence="2">Uncharacterized protein</fullName>
    </submittedName>
</protein>
<accession>A0A096BXS4</accession>
<feature type="region of interest" description="Disordered" evidence="1">
    <location>
        <begin position="44"/>
        <end position="63"/>
    </location>
</feature>